<dbReference type="SMART" id="SM00028">
    <property type="entry name" value="TPR"/>
    <property type="match status" value="5"/>
</dbReference>
<evidence type="ECO:0000313" key="4">
    <source>
        <dbReference type="EMBL" id="NEZ57165.1"/>
    </source>
</evidence>
<dbReference type="PANTHER" id="PTHR45641:SF19">
    <property type="entry name" value="NEPHROCYSTIN-3"/>
    <property type="match status" value="1"/>
</dbReference>
<gene>
    <name evidence="4" type="ORF">DXZ20_16060</name>
</gene>
<dbReference type="Proteomes" id="UP000481033">
    <property type="component" value="Unassembled WGS sequence"/>
</dbReference>
<reference evidence="4 5" key="1">
    <citation type="journal article" date="2020" name="Microb. Ecol.">
        <title>Ecogenomics of the Marine Benthic Filamentous Cyanobacterium Adonisia.</title>
        <authorList>
            <person name="Walter J.M."/>
            <person name="Coutinho F.H."/>
            <person name="Leomil L."/>
            <person name="Hargreaves P.I."/>
            <person name="Campeao M.E."/>
            <person name="Vieira V.V."/>
            <person name="Silva B.S."/>
            <person name="Fistarol G.O."/>
            <person name="Salomon P.S."/>
            <person name="Sawabe T."/>
            <person name="Mino S."/>
            <person name="Hosokawa M."/>
            <person name="Miyashita H."/>
            <person name="Maruyama F."/>
            <person name="van Verk M.C."/>
            <person name="Dutilh B.E."/>
            <person name="Thompson C.C."/>
            <person name="Thompson F.L."/>
        </authorList>
    </citation>
    <scope>NUCLEOTIDE SEQUENCE [LARGE SCALE GENOMIC DNA]</scope>
    <source>
        <strain evidence="4 5">CCMR0081</strain>
    </source>
</reference>
<sequence length="365" mass="40360">MGHHPVSKILILLGSSVIWLGCSQPNMPTGLFPSLQAQSLAPISMEEINQLFRAGQYPEAIEKAEALLEHQETNGATDDSQLMPLLNMLGILHKAMGNWEVAEGYYERLLNESNWEASDPDGFQQAVVSHNLAELYREQAKYEQAEPLYAEALDTLMPLLGDMDRNVLVVRNNQAEFYRDIGDLEQAARLHQGIAQDREAALGPEHSDVGTSWYNLASIYRRQGQLDQSAELAQQAYDVKVNAYGDNHPDVASSLNLLGLIYQDQGNLEAAATALETALEIRQQLWGANHPLIAHLLNNLGTLAYAQNDMSQAQEYLDQALSMAQETLGEDHPNTQKIQENQQVISVSPESSEGLSTADLHVFGQ</sequence>
<dbReference type="PRINTS" id="PR00381">
    <property type="entry name" value="KINESINLIGHT"/>
</dbReference>
<dbReference type="PROSITE" id="PS50005">
    <property type="entry name" value="TPR"/>
    <property type="match status" value="2"/>
</dbReference>
<dbReference type="SUPFAM" id="SSF48452">
    <property type="entry name" value="TPR-like"/>
    <property type="match status" value="3"/>
</dbReference>
<comment type="caution">
    <text evidence="4">The sequence shown here is derived from an EMBL/GenBank/DDBJ whole genome shotgun (WGS) entry which is preliminary data.</text>
</comment>
<keyword evidence="2 3" id="KW-0802">TPR repeat</keyword>
<organism evidence="4 5">
    <name type="scientific">Adonisia turfae CCMR0081</name>
    <dbReference type="NCBI Taxonomy" id="2292702"/>
    <lineage>
        <taxon>Bacteria</taxon>
        <taxon>Bacillati</taxon>
        <taxon>Cyanobacteriota</taxon>
        <taxon>Adonisia</taxon>
        <taxon>Adonisia turfae</taxon>
    </lineage>
</organism>
<keyword evidence="1" id="KW-0677">Repeat</keyword>
<dbReference type="InterPro" id="IPR019734">
    <property type="entry name" value="TPR_rpt"/>
</dbReference>
<dbReference type="Pfam" id="PF13374">
    <property type="entry name" value="TPR_10"/>
    <property type="match status" value="2"/>
</dbReference>
<dbReference type="RefSeq" id="WP_163699224.1">
    <property type="nucleotide sequence ID" value="NZ_QXHD01000004.1"/>
</dbReference>
<accession>A0A6M0RLQ8</accession>
<dbReference type="InterPro" id="IPR011990">
    <property type="entry name" value="TPR-like_helical_dom_sf"/>
</dbReference>
<feature type="repeat" description="TPR" evidence="3">
    <location>
        <begin position="252"/>
        <end position="285"/>
    </location>
</feature>
<feature type="repeat" description="TPR" evidence="3">
    <location>
        <begin position="294"/>
        <end position="327"/>
    </location>
</feature>
<dbReference type="AlphaFoldDB" id="A0A6M0RLQ8"/>
<keyword evidence="5" id="KW-1185">Reference proteome</keyword>
<name>A0A6M0RLQ8_9CYAN</name>
<dbReference type="Pfam" id="PF13424">
    <property type="entry name" value="TPR_12"/>
    <property type="match status" value="1"/>
</dbReference>
<evidence type="ECO:0000256" key="3">
    <source>
        <dbReference type="PROSITE-ProRule" id="PRU00339"/>
    </source>
</evidence>
<dbReference type="Gene3D" id="1.25.40.10">
    <property type="entry name" value="Tetratricopeptide repeat domain"/>
    <property type="match status" value="2"/>
</dbReference>
<evidence type="ECO:0000256" key="1">
    <source>
        <dbReference type="ARBA" id="ARBA00022737"/>
    </source>
</evidence>
<evidence type="ECO:0000313" key="5">
    <source>
        <dbReference type="Proteomes" id="UP000481033"/>
    </source>
</evidence>
<evidence type="ECO:0000256" key="2">
    <source>
        <dbReference type="ARBA" id="ARBA00022803"/>
    </source>
</evidence>
<dbReference type="Pfam" id="PF13176">
    <property type="entry name" value="TPR_7"/>
    <property type="match status" value="2"/>
</dbReference>
<dbReference type="PANTHER" id="PTHR45641">
    <property type="entry name" value="TETRATRICOPEPTIDE REPEAT PROTEIN (AFU_ORTHOLOGUE AFUA_6G03870)"/>
    <property type="match status" value="1"/>
</dbReference>
<proteinExistence type="predicted"/>
<protein>
    <submittedName>
        <fullName evidence="4">Tetratricopeptide repeat protein</fullName>
    </submittedName>
</protein>
<dbReference type="EMBL" id="QXHD01000004">
    <property type="protein sequence ID" value="NEZ57165.1"/>
    <property type="molecule type" value="Genomic_DNA"/>
</dbReference>